<keyword evidence="1" id="KW-1133">Transmembrane helix</keyword>
<feature type="transmembrane region" description="Helical" evidence="1">
    <location>
        <begin position="6"/>
        <end position="31"/>
    </location>
</feature>
<sequence>MVLVEIGGILYLLNVVLSIIFTIIIIDKLYISKKFTKEKDFHLYNDLFSWEIFYIFIGIENLMKVLSIFIINNIEISNLLLRIRILIMFFPFWNKIIHLEKVMNKITYDRHYFASIIPFFIVLMLVITNLPNFILLFFFLGTSLIPFLLFALFLKNTGTTNKKVLKVVLGAAFVGLGCMLRQEILVSYVGISKALDFFVNITNITTPILFIIGTLLIFDSFRKEVFN</sequence>
<evidence type="ECO:0000256" key="1">
    <source>
        <dbReference type="SAM" id="Phobius"/>
    </source>
</evidence>
<feature type="transmembrane region" description="Helical" evidence="1">
    <location>
        <begin position="52"/>
        <end position="74"/>
    </location>
</feature>
<feature type="transmembrane region" description="Helical" evidence="1">
    <location>
        <begin position="197"/>
        <end position="218"/>
    </location>
</feature>
<dbReference type="AlphaFoldDB" id="A0A0F9SZF0"/>
<accession>A0A0F9SZF0</accession>
<keyword evidence="1" id="KW-0472">Membrane</keyword>
<name>A0A0F9SZF0_9ZZZZ</name>
<organism evidence="2">
    <name type="scientific">marine sediment metagenome</name>
    <dbReference type="NCBI Taxonomy" id="412755"/>
    <lineage>
        <taxon>unclassified sequences</taxon>
        <taxon>metagenomes</taxon>
        <taxon>ecological metagenomes</taxon>
    </lineage>
</organism>
<feature type="transmembrane region" description="Helical" evidence="1">
    <location>
        <begin position="111"/>
        <end position="127"/>
    </location>
</feature>
<proteinExistence type="predicted"/>
<feature type="transmembrane region" description="Helical" evidence="1">
    <location>
        <begin position="167"/>
        <end position="191"/>
    </location>
</feature>
<protein>
    <submittedName>
        <fullName evidence="2">Uncharacterized protein</fullName>
    </submittedName>
</protein>
<comment type="caution">
    <text evidence="2">The sequence shown here is derived from an EMBL/GenBank/DDBJ whole genome shotgun (WGS) entry which is preliminary data.</text>
</comment>
<reference evidence="2" key="1">
    <citation type="journal article" date="2015" name="Nature">
        <title>Complex archaea that bridge the gap between prokaryotes and eukaryotes.</title>
        <authorList>
            <person name="Spang A."/>
            <person name="Saw J.H."/>
            <person name="Jorgensen S.L."/>
            <person name="Zaremba-Niedzwiedzka K."/>
            <person name="Martijn J."/>
            <person name="Lind A.E."/>
            <person name="van Eijk R."/>
            <person name="Schleper C."/>
            <person name="Guy L."/>
            <person name="Ettema T.J."/>
        </authorList>
    </citation>
    <scope>NUCLEOTIDE SEQUENCE</scope>
</reference>
<dbReference type="EMBL" id="LAZR01002094">
    <property type="protein sequence ID" value="KKN34633.1"/>
    <property type="molecule type" value="Genomic_DNA"/>
</dbReference>
<keyword evidence="1" id="KW-0812">Transmembrane</keyword>
<feature type="transmembrane region" description="Helical" evidence="1">
    <location>
        <begin position="133"/>
        <end position="155"/>
    </location>
</feature>
<gene>
    <name evidence="2" type="ORF">LCGC14_0791800</name>
</gene>
<evidence type="ECO:0000313" key="2">
    <source>
        <dbReference type="EMBL" id="KKN34633.1"/>
    </source>
</evidence>